<evidence type="ECO:0000256" key="4">
    <source>
        <dbReference type="ARBA" id="ARBA00022801"/>
    </source>
</evidence>
<organism evidence="6 7">
    <name type="scientific">Ditylenchus destructor</name>
    <dbReference type="NCBI Taxonomy" id="166010"/>
    <lineage>
        <taxon>Eukaryota</taxon>
        <taxon>Metazoa</taxon>
        <taxon>Ecdysozoa</taxon>
        <taxon>Nematoda</taxon>
        <taxon>Chromadorea</taxon>
        <taxon>Rhabditida</taxon>
        <taxon>Tylenchina</taxon>
        <taxon>Tylenchomorpha</taxon>
        <taxon>Sphaerularioidea</taxon>
        <taxon>Anguinidae</taxon>
        <taxon>Anguininae</taxon>
        <taxon>Ditylenchus</taxon>
    </lineage>
</organism>
<keyword evidence="2" id="KW-0645">Protease</keyword>
<keyword evidence="5" id="KW-0325">Glycoprotein</keyword>
<keyword evidence="3" id="KW-0732">Signal</keyword>
<evidence type="ECO:0000256" key="1">
    <source>
        <dbReference type="ARBA" id="ARBA00011079"/>
    </source>
</evidence>
<reference evidence="6" key="1">
    <citation type="submission" date="2022-01" db="EMBL/GenBank/DDBJ databases">
        <title>Genome Sequence Resource for Two Populations of Ditylenchus destructor, the Migratory Endoparasitic Phytonematode.</title>
        <authorList>
            <person name="Zhang H."/>
            <person name="Lin R."/>
            <person name="Xie B."/>
        </authorList>
    </citation>
    <scope>NUCLEOTIDE SEQUENCE</scope>
    <source>
        <strain evidence="6">BazhouSP</strain>
    </source>
</reference>
<dbReference type="GO" id="GO:0008239">
    <property type="term" value="F:dipeptidyl-peptidase activity"/>
    <property type="evidence" value="ECO:0007669"/>
    <property type="project" value="TreeGrafter"/>
</dbReference>
<evidence type="ECO:0000313" key="7">
    <source>
        <dbReference type="Proteomes" id="UP001201812"/>
    </source>
</evidence>
<dbReference type="Pfam" id="PF05577">
    <property type="entry name" value="Peptidase_S28"/>
    <property type="match status" value="1"/>
</dbReference>
<dbReference type="AlphaFoldDB" id="A0AAD4QVZ7"/>
<dbReference type="GO" id="GO:0004180">
    <property type="term" value="F:carboxypeptidase activity"/>
    <property type="evidence" value="ECO:0007669"/>
    <property type="project" value="UniProtKB-KW"/>
</dbReference>
<dbReference type="PANTHER" id="PTHR11010:SF38">
    <property type="entry name" value="LYSOSOMAL PRO-X CARBOXYPEPTIDASE"/>
    <property type="match status" value="1"/>
</dbReference>
<proteinExistence type="inferred from homology"/>
<comment type="caution">
    <text evidence="6">The sequence shown here is derived from an EMBL/GenBank/DDBJ whole genome shotgun (WGS) entry which is preliminary data.</text>
</comment>
<dbReference type="InterPro" id="IPR008758">
    <property type="entry name" value="Peptidase_S28"/>
</dbReference>
<comment type="similarity">
    <text evidence="1">Belongs to the peptidase S28 family.</text>
</comment>
<sequence length="106" mass="11863">MICSRYFPEMHFNESSIQAAIDKTNAFYGGSKNFNATNVVFVNGSEDPWHPLSVYDTPNDSVKSILVQGASHCADYDVIDEAEVPEAMINARERVKLEIAHWLGLQ</sequence>
<keyword evidence="6" id="KW-0121">Carboxypeptidase</keyword>
<gene>
    <name evidence="6" type="ORF">DdX_20636</name>
</gene>
<dbReference type="InterPro" id="IPR029058">
    <property type="entry name" value="AB_hydrolase_fold"/>
</dbReference>
<evidence type="ECO:0000256" key="2">
    <source>
        <dbReference type="ARBA" id="ARBA00022670"/>
    </source>
</evidence>
<keyword evidence="4" id="KW-0378">Hydrolase</keyword>
<evidence type="ECO:0000256" key="5">
    <source>
        <dbReference type="ARBA" id="ARBA00023180"/>
    </source>
</evidence>
<dbReference type="PANTHER" id="PTHR11010">
    <property type="entry name" value="PROTEASE S28 PRO-X CARBOXYPEPTIDASE-RELATED"/>
    <property type="match status" value="1"/>
</dbReference>
<accession>A0AAD4QVZ7</accession>
<name>A0AAD4QVZ7_9BILA</name>
<dbReference type="Gene3D" id="3.40.50.1820">
    <property type="entry name" value="alpha/beta hydrolase"/>
    <property type="match status" value="1"/>
</dbReference>
<protein>
    <submittedName>
        <fullName evidence="6">Serine carboxypeptidase s28 domain-containing protein</fullName>
    </submittedName>
</protein>
<dbReference type="EMBL" id="JAKKPZ010000624">
    <property type="protein sequence ID" value="KAI1693470.1"/>
    <property type="molecule type" value="Genomic_DNA"/>
</dbReference>
<keyword evidence="7" id="KW-1185">Reference proteome</keyword>
<evidence type="ECO:0000256" key="3">
    <source>
        <dbReference type="ARBA" id="ARBA00022729"/>
    </source>
</evidence>
<dbReference type="GO" id="GO:0006508">
    <property type="term" value="P:proteolysis"/>
    <property type="evidence" value="ECO:0007669"/>
    <property type="project" value="UniProtKB-KW"/>
</dbReference>
<evidence type="ECO:0000313" key="6">
    <source>
        <dbReference type="EMBL" id="KAI1693470.1"/>
    </source>
</evidence>
<dbReference type="GO" id="GO:0070008">
    <property type="term" value="F:serine-type exopeptidase activity"/>
    <property type="evidence" value="ECO:0007669"/>
    <property type="project" value="InterPro"/>
</dbReference>
<dbReference type="Proteomes" id="UP001201812">
    <property type="component" value="Unassembled WGS sequence"/>
</dbReference>